<dbReference type="OrthoDB" id="7570189at2"/>
<organism evidence="1 2">
    <name type="scientific">Marivivens niveibacter</name>
    <dbReference type="NCBI Taxonomy" id="1930667"/>
    <lineage>
        <taxon>Bacteria</taxon>
        <taxon>Pseudomonadati</taxon>
        <taxon>Pseudomonadota</taxon>
        <taxon>Alphaproteobacteria</taxon>
        <taxon>Rhodobacterales</taxon>
        <taxon>Paracoccaceae</taxon>
        <taxon>Marivivens group</taxon>
        <taxon>Marivivens</taxon>
    </lineage>
</organism>
<sequence length="112" mass="12137">MKAPILNRALILETPDRIPDGAGGFKTIWTALGLHWAHVDARSAGQITGAASAVSRVKMRITVRAAPMGAASRPKPEQRFREGSRIFQIEAVSDADSDGRYLICYVSEEVSV</sequence>
<gene>
    <name evidence="1" type="ORF">BVC71_04210</name>
</gene>
<dbReference type="Pfam" id="PF05521">
    <property type="entry name" value="Phage_HCP"/>
    <property type="match status" value="1"/>
</dbReference>
<dbReference type="AlphaFoldDB" id="A0A251X269"/>
<dbReference type="InterPro" id="IPR038666">
    <property type="entry name" value="SSP1_head-tail_sf"/>
</dbReference>
<keyword evidence="2" id="KW-1185">Reference proteome</keyword>
<name>A0A251X269_9RHOB</name>
<reference evidence="1 2" key="1">
    <citation type="submission" date="2016-12" db="EMBL/GenBank/DDBJ databases">
        <title>The draft genome sequence of HSLHS2.</title>
        <authorList>
            <person name="Hu D."/>
            <person name="Wang L."/>
            <person name="Shao Z."/>
        </authorList>
    </citation>
    <scope>NUCLEOTIDE SEQUENCE [LARGE SCALE GENOMIC DNA]</scope>
    <source>
        <strain evidence="1">MCCC 1A06712</strain>
    </source>
</reference>
<dbReference type="InterPro" id="IPR008767">
    <property type="entry name" value="Phage_SPP1_head-tail_adaptor"/>
</dbReference>
<accession>A0A251X269</accession>
<protein>
    <submittedName>
        <fullName evidence="1">Phage tail protein</fullName>
    </submittedName>
</protein>
<dbReference type="Gene3D" id="2.40.10.270">
    <property type="entry name" value="Bacteriophage SPP1 head-tail adaptor protein"/>
    <property type="match status" value="1"/>
</dbReference>
<dbReference type="Proteomes" id="UP000194664">
    <property type="component" value="Unassembled WGS sequence"/>
</dbReference>
<evidence type="ECO:0000313" key="1">
    <source>
        <dbReference type="EMBL" id="OUD10696.1"/>
    </source>
</evidence>
<proteinExistence type="predicted"/>
<dbReference type="EMBL" id="MSPP01000001">
    <property type="protein sequence ID" value="OUD10696.1"/>
    <property type="molecule type" value="Genomic_DNA"/>
</dbReference>
<dbReference type="RefSeq" id="WP_086450345.1">
    <property type="nucleotide sequence ID" value="NZ_MSPP01000001.1"/>
</dbReference>
<comment type="caution">
    <text evidence="1">The sequence shown here is derived from an EMBL/GenBank/DDBJ whole genome shotgun (WGS) entry which is preliminary data.</text>
</comment>
<evidence type="ECO:0000313" key="2">
    <source>
        <dbReference type="Proteomes" id="UP000194664"/>
    </source>
</evidence>